<dbReference type="GO" id="GO:0005524">
    <property type="term" value="F:ATP binding"/>
    <property type="evidence" value="ECO:0007669"/>
    <property type="project" value="InterPro"/>
</dbReference>
<protein>
    <submittedName>
        <fullName evidence="3">Holliday junction ATP-dependent DNA helicase RuvB</fullName>
        <ecNumber evidence="3">3.6.4.12</ecNumber>
    </submittedName>
</protein>
<dbReference type="PANTHER" id="PTHR42848:SF1">
    <property type="entry name" value="HOLLIDAY JUNCTION BRANCH MIGRATION COMPLEX SUBUNIT RUVB"/>
    <property type="match status" value="1"/>
</dbReference>
<gene>
    <name evidence="3" type="primary">ruvB</name>
    <name evidence="3" type="ORF">MPEBLZ_00266</name>
</gene>
<comment type="caution">
    <text evidence="3">The sequence shown here is derived from an EMBL/GenBank/DDBJ whole genome shotgun (WGS) entry which is preliminary data.</text>
</comment>
<dbReference type="Pfam" id="PF17864">
    <property type="entry name" value="AAA_lid_4"/>
    <property type="match status" value="1"/>
</dbReference>
<dbReference type="SUPFAM" id="SSF46785">
    <property type="entry name" value="Winged helix' DNA-binding domain"/>
    <property type="match status" value="1"/>
</dbReference>
<dbReference type="Pfam" id="PF05491">
    <property type="entry name" value="WHD_RuvB"/>
    <property type="match status" value="1"/>
</dbReference>
<feature type="domain" description="RuvB AAA lid" evidence="2">
    <location>
        <begin position="1"/>
        <end position="37"/>
    </location>
</feature>
<dbReference type="GO" id="GO:0006281">
    <property type="term" value="P:DNA repair"/>
    <property type="evidence" value="ECO:0007669"/>
    <property type="project" value="InterPro"/>
</dbReference>
<evidence type="ECO:0000313" key="4">
    <source>
        <dbReference type="Proteomes" id="UP000050360"/>
    </source>
</evidence>
<evidence type="ECO:0000313" key="3">
    <source>
        <dbReference type="EMBL" id="KPQ45128.1"/>
    </source>
</evidence>
<dbReference type="Proteomes" id="UP000050360">
    <property type="component" value="Unassembled WGS sequence"/>
</dbReference>
<dbReference type="PANTHER" id="PTHR42848">
    <property type="match status" value="1"/>
</dbReference>
<dbReference type="AlphaFoldDB" id="A0A0P8E3L6"/>
<dbReference type="Gene3D" id="1.10.10.10">
    <property type="entry name" value="Winged helix-like DNA-binding domain superfamily/Winged helix DNA-binding domain"/>
    <property type="match status" value="1"/>
</dbReference>
<feature type="domain" description="RuvB winged helix C-terminal" evidence="1">
    <location>
        <begin position="39"/>
        <end position="108"/>
    </location>
</feature>
<dbReference type="InterPro" id="IPR008823">
    <property type="entry name" value="RuvB_wg_C"/>
</dbReference>
<name>A0A0P8E3L6_9EURY</name>
<sequence length="111" mass="12315">RIANRLLRRVWDFALVRAEGNITQDVADKALTMLGIDRLGLDELDRRILGIISTDFGGGPVGAKTIAISVGEEVRTIEEVYEPYLIQIGFIKRTPQGRETTAAAKKHINLK</sequence>
<dbReference type="InterPro" id="IPR036388">
    <property type="entry name" value="WH-like_DNA-bd_sf"/>
</dbReference>
<dbReference type="EMBL" id="LKCM01000020">
    <property type="protein sequence ID" value="KPQ45128.1"/>
    <property type="molecule type" value="Genomic_DNA"/>
</dbReference>
<feature type="non-terminal residue" evidence="3">
    <location>
        <position position="1"/>
    </location>
</feature>
<evidence type="ECO:0000259" key="2">
    <source>
        <dbReference type="Pfam" id="PF17864"/>
    </source>
</evidence>
<dbReference type="InterPro" id="IPR041445">
    <property type="entry name" value="AAA_lid_4"/>
</dbReference>
<dbReference type="GO" id="GO:0009378">
    <property type="term" value="F:four-way junction helicase activity"/>
    <property type="evidence" value="ECO:0007669"/>
    <property type="project" value="InterPro"/>
</dbReference>
<dbReference type="InterPro" id="IPR036390">
    <property type="entry name" value="WH_DNA-bd_sf"/>
</dbReference>
<evidence type="ECO:0000259" key="1">
    <source>
        <dbReference type="Pfam" id="PF05491"/>
    </source>
</evidence>
<dbReference type="GO" id="GO:0006310">
    <property type="term" value="P:DNA recombination"/>
    <property type="evidence" value="ECO:0007669"/>
    <property type="project" value="InterPro"/>
</dbReference>
<keyword evidence="3" id="KW-0347">Helicase</keyword>
<proteinExistence type="predicted"/>
<dbReference type="GO" id="GO:0016787">
    <property type="term" value="F:hydrolase activity"/>
    <property type="evidence" value="ECO:0007669"/>
    <property type="project" value="UniProtKB-KW"/>
</dbReference>
<accession>A0A0P8E3L6</accession>
<dbReference type="InterPro" id="IPR004605">
    <property type="entry name" value="DNA_helicase_Holl-junc_RuvB"/>
</dbReference>
<reference evidence="3 4" key="1">
    <citation type="submission" date="2015-09" db="EMBL/GenBank/DDBJ databases">
        <title>A metagenomics-based metabolic model of nitrate-dependent anaerobic oxidation of methane by Methanoperedens-like archaea.</title>
        <authorList>
            <person name="Arshad A."/>
            <person name="Speth D.R."/>
            <person name="De Graaf R.M."/>
            <person name="Op Den Camp H.J."/>
            <person name="Jetten M.S."/>
            <person name="Welte C.U."/>
        </authorList>
    </citation>
    <scope>NUCLEOTIDE SEQUENCE [LARGE SCALE GENOMIC DNA]</scope>
</reference>
<keyword evidence="3" id="KW-0547">Nucleotide-binding</keyword>
<organism evidence="3 4">
    <name type="scientific">Candidatus Methanoperedens nitratireducens</name>
    <dbReference type="NCBI Taxonomy" id="1392998"/>
    <lineage>
        <taxon>Archaea</taxon>
        <taxon>Methanobacteriati</taxon>
        <taxon>Methanobacteriota</taxon>
        <taxon>Stenosarchaea group</taxon>
        <taxon>Methanomicrobia</taxon>
        <taxon>Methanosarcinales</taxon>
        <taxon>ANME-2 cluster</taxon>
        <taxon>Candidatus Methanoperedentaceae</taxon>
        <taxon>Candidatus Methanoperedens</taxon>
    </lineage>
</organism>
<dbReference type="EC" id="3.6.4.12" evidence="3"/>
<dbReference type="Gene3D" id="1.10.8.60">
    <property type="match status" value="1"/>
</dbReference>
<keyword evidence="3" id="KW-0067">ATP-binding</keyword>
<dbReference type="PATRIC" id="fig|1719120.3.peg.292"/>
<keyword evidence="3" id="KW-0378">Hydrolase</keyword>
<dbReference type="GO" id="GO:0003677">
    <property type="term" value="F:DNA binding"/>
    <property type="evidence" value="ECO:0007669"/>
    <property type="project" value="InterPro"/>
</dbReference>